<feature type="domain" description="PiggyBac transposable element-derived protein" evidence="1">
    <location>
        <begin position="141"/>
        <end position="334"/>
    </location>
</feature>
<accession>A0A8X6W3B8</accession>
<dbReference type="EMBL" id="BMAU01021379">
    <property type="protein sequence ID" value="GFY27530.1"/>
    <property type="molecule type" value="Genomic_DNA"/>
</dbReference>
<reference evidence="2" key="1">
    <citation type="submission" date="2020-08" db="EMBL/GenBank/DDBJ databases">
        <title>Multicomponent nature underlies the extraordinary mechanical properties of spider dragline silk.</title>
        <authorList>
            <person name="Kono N."/>
            <person name="Nakamura H."/>
            <person name="Mori M."/>
            <person name="Yoshida Y."/>
            <person name="Ohtoshi R."/>
            <person name="Malay A.D."/>
            <person name="Moran D.A.P."/>
            <person name="Tomita M."/>
            <person name="Numata K."/>
            <person name="Arakawa K."/>
        </authorList>
    </citation>
    <scope>NUCLEOTIDE SEQUENCE</scope>
</reference>
<keyword evidence="3" id="KW-1185">Reference proteome</keyword>
<sequence>MFDSSKPDDDVVNFVSKLKSHMQSLHPKPPKHHGKRPVFIHQDCWKQHMFFFAETCYVVHFNNPMMALSKCKPAFFLNTEDLQLPQTKNETPATVEPNAASTHLLLWNLIQQLQRLPSHLHVLVAKFIFQLGIVDTGRGPYITIDEQLFPSEARCRFTQYMPSKPDKFGIKFWLAADINSKYVLNGFPHLCKYEECPVNLFLSKYVVLRLIEPFENKARNITIDNLFITLNLSQILKTNTNLNGTMKRNRKEVFEFVKKVKMPLYDTLLLEHGDITLAVYQGKTCKNVLLLSSLHPTIDIGNNHPKSFQKQYHFTKTKFGVDIVDQMARNYSVKR</sequence>
<dbReference type="PANTHER" id="PTHR46599:SF6">
    <property type="entry name" value="DUAL SPECIFICITY PHOSPHATASE 26"/>
    <property type="match status" value="1"/>
</dbReference>
<name>A0A8X6W3B8_TRICX</name>
<gene>
    <name evidence="2" type="primary">PGBD4</name>
    <name evidence="2" type="ORF">TNCV_2071501</name>
</gene>
<protein>
    <submittedName>
        <fullName evidence="2">PiggyBac transposable element-derived protein 4</fullName>
    </submittedName>
</protein>
<proteinExistence type="predicted"/>
<evidence type="ECO:0000259" key="1">
    <source>
        <dbReference type="Pfam" id="PF13843"/>
    </source>
</evidence>
<dbReference type="Pfam" id="PF13843">
    <property type="entry name" value="DDE_Tnp_1_7"/>
    <property type="match status" value="1"/>
</dbReference>
<comment type="caution">
    <text evidence="2">The sequence shown here is derived from an EMBL/GenBank/DDBJ whole genome shotgun (WGS) entry which is preliminary data.</text>
</comment>
<evidence type="ECO:0000313" key="3">
    <source>
        <dbReference type="Proteomes" id="UP000887159"/>
    </source>
</evidence>
<dbReference type="AlphaFoldDB" id="A0A8X6W3B8"/>
<dbReference type="PANTHER" id="PTHR46599">
    <property type="entry name" value="PIGGYBAC TRANSPOSABLE ELEMENT-DERIVED PROTEIN 4"/>
    <property type="match status" value="1"/>
</dbReference>
<dbReference type="InterPro" id="IPR029526">
    <property type="entry name" value="PGBD"/>
</dbReference>
<evidence type="ECO:0000313" key="2">
    <source>
        <dbReference type="EMBL" id="GFY27530.1"/>
    </source>
</evidence>
<dbReference type="Proteomes" id="UP000887159">
    <property type="component" value="Unassembled WGS sequence"/>
</dbReference>
<organism evidence="2 3">
    <name type="scientific">Trichonephila clavipes</name>
    <name type="common">Golden silk orbweaver</name>
    <name type="synonym">Nephila clavipes</name>
    <dbReference type="NCBI Taxonomy" id="2585209"/>
    <lineage>
        <taxon>Eukaryota</taxon>
        <taxon>Metazoa</taxon>
        <taxon>Ecdysozoa</taxon>
        <taxon>Arthropoda</taxon>
        <taxon>Chelicerata</taxon>
        <taxon>Arachnida</taxon>
        <taxon>Araneae</taxon>
        <taxon>Araneomorphae</taxon>
        <taxon>Entelegynae</taxon>
        <taxon>Araneoidea</taxon>
        <taxon>Nephilidae</taxon>
        <taxon>Trichonephila</taxon>
    </lineage>
</organism>